<feature type="compositionally biased region" description="Acidic residues" evidence="1">
    <location>
        <begin position="645"/>
        <end position="656"/>
    </location>
</feature>
<gene>
    <name evidence="2" type="ORF">B0A52_02690</name>
</gene>
<sequence>MPAMTATARPTGTSFVTKLGMFQPDKATLPAPRTPPARLSWLNLCFAGIGFDVFSRFSHIFGPDDFDMGKLQKSLKQRQRHSIRIKPHVAKLTPAEIRSLNNSAIASSAGSHSSSYASSPARSRRSTNGTPPTSPDDGLSLHRHSVSRNSPHDVLTPPHTPSGGRRSSQSSSHSHHHHNHQHTYQVPHSNGIIYAPRPRVHHHASFMSSAPSSRPSSSSSSTTYRGLPTYRGPEVTRTGSMNMLQRPSATIVANPLSQFSRPRQSASGVSPERHRHSQELGTDRSQSLPTPRANSISNISVVSSRPASPPRVTDSPVSMMVEETESFPVLDPNDPHNQPKEFSDSDDIEHDPVRTPSVNEQPRTQPPRTLPVAPVLPPPQGEEQQEQQEQPPAAAAAPAQAPAPASPKKDKQRRFTISSALFGGEKPNASDEKPGKLRKARRQTLTSADGQQTDLPDSEKNETAHGAQVEEQDESQALSVTIPEANKGKEKEIQSTTPVYSRCSCCGKVKKPPGFSSGLSPVMENENLRTNFSFELERTSESPSSSSGRRPSDASRGKFTPIIPMPISETETRQATIESLMASPTHVKEEALHSSPQSSIEGGGGQWSSPVTPTSRRPRKHLDPPKFVRFASLHGRRNVDSAIIAEEEEEEREVSDDTPLMEGQGQGQQQQQQQRLHPQEVFETEEMFYGNEDTAELPDVVISQPVFDMEPIHHQSLIQPRVLVQSPSSSQRTSQDLQHHRPSVAGSDSDTFFTPRDGISPAGENPPSPAAAAPTLITRTSFLDLPESNLDLQLKDFGVADKSTTTTTTTAIILTEEDAAIVDDVPLDRKPGSEVRVA</sequence>
<feature type="compositionally biased region" description="Low complexity" evidence="1">
    <location>
        <begin position="294"/>
        <end position="312"/>
    </location>
</feature>
<feature type="region of interest" description="Disordered" evidence="1">
    <location>
        <begin position="530"/>
        <end position="680"/>
    </location>
</feature>
<feature type="compositionally biased region" description="Polar residues" evidence="1">
    <location>
        <begin position="725"/>
        <end position="736"/>
    </location>
</feature>
<feature type="region of interest" description="Disordered" evidence="1">
    <location>
        <begin position="106"/>
        <end position="185"/>
    </location>
</feature>
<name>A0A438NDL4_EXOME</name>
<dbReference type="AlphaFoldDB" id="A0A438NDL4"/>
<feature type="compositionally biased region" description="Polar residues" evidence="1">
    <location>
        <begin position="443"/>
        <end position="455"/>
    </location>
</feature>
<proteinExistence type="predicted"/>
<feature type="compositionally biased region" description="Low complexity" evidence="1">
    <location>
        <begin position="162"/>
        <end position="172"/>
    </location>
</feature>
<feature type="region of interest" description="Disordered" evidence="1">
    <location>
        <begin position="203"/>
        <end position="240"/>
    </location>
</feature>
<feature type="compositionally biased region" description="Low complexity" evidence="1">
    <location>
        <begin position="205"/>
        <end position="221"/>
    </location>
</feature>
<feature type="region of interest" description="Disordered" evidence="1">
    <location>
        <begin position="252"/>
        <end position="497"/>
    </location>
</feature>
<organism evidence="2 3">
    <name type="scientific">Exophiala mesophila</name>
    <name type="common">Black yeast-like fungus</name>
    <dbReference type="NCBI Taxonomy" id="212818"/>
    <lineage>
        <taxon>Eukaryota</taxon>
        <taxon>Fungi</taxon>
        <taxon>Dikarya</taxon>
        <taxon>Ascomycota</taxon>
        <taxon>Pezizomycotina</taxon>
        <taxon>Eurotiomycetes</taxon>
        <taxon>Chaetothyriomycetidae</taxon>
        <taxon>Chaetothyriales</taxon>
        <taxon>Herpotrichiellaceae</taxon>
        <taxon>Exophiala</taxon>
    </lineage>
</organism>
<feature type="compositionally biased region" description="Polar residues" evidence="1">
    <location>
        <begin position="283"/>
        <end position="293"/>
    </location>
</feature>
<evidence type="ECO:0000313" key="3">
    <source>
        <dbReference type="Proteomes" id="UP000288859"/>
    </source>
</evidence>
<feature type="compositionally biased region" description="Polar residues" evidence="1">
    <location>
        <begin position="255"/>
        <end position="268"/>
    </location>
</feature>
<feature type="compositionally biased region" description="Pro residues" evidence="1">
    <location>
        <begin position="364"/>
        <end position="380"/>
    </location>
</feature>
<feature type="compositionally biased region" description="Low complexity" evidence="1">
    <location>
        <begin position="387"/>
        <end position="403"/>
    </location>
</feature>
<evidence type="ECO:0000256" key="1">
    <source>
        <dbReference type="SAM" id="MobiDB-lite"/>
    </source>
</evidence>
<dbReference type="OrthoDB" id="4160512at2759"/>
<dbReference type="Proteomes" id="UP000288859">
    <property type="component" value="Unassembled WGS sequence"/>
</dbReference>
<accession>A0A438NDL4</accession>
<comment type="caution">
    <text evidence="2">The sequence shown here is derived from an EMBL/GenBank/DDBJ whole genome shotgun (WGS) entry which is preliminary data.</text>
</comment>
<evidence type="ECO:0000313" key="2">
    <source>
        <dbReference type="EMBL" id="RVX73800.1"/>
    </source>
</evidence>
<feature type="compositionally biased region" description="Basic and acidic residues" evidence="1">
    <location>
        <begin position="333"/>
        <end position="343"/>
    </location>
</feature>
<feature type="compositionally biased region" description="Low complexity" evidence="1">
    <location>
        <begin position="106"/>
        <end position="121"/>
    </location>
</feature>
<protein>
    <submittedName>
        <fullName evidence="2">Uncharacterized protein</fullName>
    </submittedName>
</protein>
<dbReference type="EMBL" id="NAJM01000006">
    <property type="protein sequence ID" value="RVX73800.1"/>
    <property type="molecule type" value="Genomic_DNA"/>
</dbReference>
<reference evidence="2 3" key="1">
    <citation type="submission" date="2017-03" db="EMBL/GenBank/DDBJ databases">
        <title>Genomes of endolithic fungi from Antarctica.</title>
        <authorList>
            <person name="Coleine C."/>
            <person name="Masonjones S."/>
            <person name="Stajich J.E."/>
        </authorList>
    </citation>
    <scope>NUCLEOTIDE SEQUENCE [LARGE SCALE GENOMIC DNA]</scope>
    <source>
        <strain evidence="2 3">CCFEE 6314</strain>
    </source>
</reference>
<feature type="region of interest" description="Disordered" evidence="1">
    <location>
        <begin position="724"/>
        <end position="772"/>
    </location>
</feature>
<dbReference type="VEuPathDB" id="FungiDB:PV10_02517"/>